<comment type="subcellular location">
    <subcellularLocation>
        <location evidence="1">Secreted</location>
    </subcellularLocation>
</comment>
<dbReference type="PANTHER" id="PTHR11486">
    <property type="entry name" value="FIBROBLAST GROWTH FACTOR"/>
    <property type="match status" value="1"/>
</dbReference>
<sequence>MTEGHVGVLAPGPTKFDLNQPNYKLLRRLYCKNGGYHLRVLPSGAVDGSRQENDVYTVLKVKAVNAGVVAIKGHTTESYLAMDKHGQLYGTPTLNDECYFLERMEENHYNTYRSQKYKDLGDWYVGIKKSGQVKRGPRTHRGQNAVYFLPIPIPPNTTN</sequence>
<dbReference type="SUPFAM" id="SSF50353">
    <property type="entry name" value="Cytokine"/>
    <property type="match status" value="1"/>
</dbReference>
<name>A0A4W4EIN8_ELEEL</name>
<dbReference type="Pfam" id="PF00167">
    <property type="entry name" value="FGF"/>
    <property type="match status" value="1"/>
</dbReference>
<protein>
    <recommendedName>
        <fullName evidence="4">Fibroblast growth factor</fullName>
        <shortName evidence="4">FGF</shortName>
    </recommendedName>
</protein>
<dbReference type="Ensembl" id="ENSEEET00000011375.2">
    <property type="protein sequence ID" value="ENSEEEP00000011245.2"/>
    <property type="gene ID" value="ENSEEEG00000005696.2"/>
</dbReference>
<comment type="similarity">
    <text evidence="2 4">Belongs to the heparin-binding growth factors family.</text>
</comment>
<dbReference type="OMA" id="NTYKSKM"/>
<evidence type="ECO:0000313" key="6">
    <source>
        <dbReference type="Proteomes" id="UP000314983"/>
    </source>
</evidence>
<evidence type="ECO:0000256" key="2">
    <source>
        <dbReference type="ARBA" id="ARBA00007936"/>
    </source>
</evidence>
<gene>
    <name evidence="5" type="primary">fgf1b</name>
</gene>
<dbReference type="Proteomes" id="UP000314983">
    <property type="component" value="Chromosome 6"/>
</dbReference>
<dbReference type="GO" id="GO:0005576">
    <property type="term" value="C:extracellular region"/>
    <property type="evidence" value="ECO:0007669"/>
    <property type="project" value="UniProtKB-SubCell"/>
</dbReference>
<reference evidence="6" key="1">
    <citation type="journal article" date="2014" name="Science">
        <title>Nonhuman genetics. Genomic basis for the convergent evolution of electric organs.</title>
        <authorList>
            <person name="Gallant J.R."/>
            <person name="Traeger L.L."/>
            <person name="Volkening J.D."/>
            <person name="Moffett H."/>
            <person name="Chen P.H."/>
            <person name="Novina C.D."/>
            <person name="Phillips G.N.Jr."/>
            <person name="Anand R."/>
            <person name="Wells G.B."/>
            <person name="Pinch M."/>
            <person name="Guth R."/>
            <person name="Unguez G.A."/>
            <person name="Albert J.S."/>
            <person name="Zakon H.H."/>
            <person name="Samanta M.P."/>
            <person name="Sussman M.R."/>
        </authorList>
    </citation>
    <scope>NUCLEOTIDE SEQUENCE [LARGE SCALE GENOMIC DNA]</scope>
</reference>
<dbReference type="PRINTS" id="PR00262">
    <property type="entry name" value="IL1HBGF"/>
</dbReference>
<keyword evidence="6" id="KW-1185">Reference proteome</keyword>
<dbReference type="GO" id="GO:0008083">
    <property type="term" value="F:growth factor activity"/>
    <property type="evidence" value="ECO:0007669"/>
    <property type="project" value="InterPro"/>
</dbReference>
<keyword evidence="3" id="KW-0964">Secreted</keyword>
<evidence type="ECO:0000313" key="5">
    <source>
        <dbReference type="Ensembl" id="ENSEEEP00000011245.2"/>
    </source>
</evidence>
<dbReference type="PROSITE" id="PS00247">
    <property type="entry name" value="HBGF_FGF"/>
    <property type="match status" value="1"/>
</dbReference>
<dbReference type="GeneTree" id="ENSGT00940000165035"/>
<dbReference type="PRINTS" id="PR00263">
    <property type="entry name" value="HBGFFGF"/>
</dbReference>
<organism evidence="5 6">
    <name type="scientific">Electrophorus electricus</name>
    <name type="common">Electric eel</name>
    <name type="synonym">Gymnotus electricus</name>
    <dbReference type="NCBI Taxonomy" id="8005"/>
    <lineage>
        <taxon>Eukaryota</taxon>
        <taxon>Metazoa</taxon>
        <taxon>Chordata</taxon>
        <taxon>Craniata</taxon>
        <taxon>Vertebrata</taxon>
        <taxon>Euteleostomi</taxon>
        <taxon>Actinopterygii</taxon>
        <taxon>Neopterygii</taxon>
        <taxon>Teleostei</taxon>
        <taxon>Ostariophysi</taxon>
        <taxon>Gymnotiformes</taxon>
        <taxon>Gymnotoidei</taxon>
        <taxon>Gymnotidae</taxon>
        <taxon>Electrophorus</taxon>
    </lineage>
</organism>
<dbReference type="SMART" id="SM00442">
    <property type="entry name" value="FGF"/>
    <property type="match status" value="1"/>
</dbReference>
<reference evidence="6" key="2">
    <citation type="journal article" date="2017" name="Sci. Adv.">
        <title>A tail of two voltages: Proteomic comparison of the three electric organs of the electric eel.</title>
        <authorList>
            <person name="Traeger L.L."/>
            <person name="Sabat G."/>
            <person name="Barrett-Wilt G.A."/>
            <person name="Wells G.B."/>
            <person name="Sussman M.R."/>
        </authorList>
    </citation>
    <scope>NUCLEOTIDE SEQUENCE [LARGE SCALE GENOMIC DNA]</scope>
</reference>
<dbReference type="InterPro" id="IPR002209">
    <property type="entry name" value="Fibroblast_GF_fam"/>
</dbReference>
<reference evidence="5" key="4">
    <citation type="submission" date="2025-08" db="UniProtKB">
        <authorList>
            <consortium name="Ensembl"/>
        </authorList>
    </citation>
    <scope>IDENTIFICATION</scope>
</reference>
<dbReference type="STRING" id="8005.ENSEEEP00000011245"/>
<dbReference type="AlphaFoldDB" id="A0A4W4EIN8"/>
<dbReference type="Gene3D" id="2.80.10.50">
    <property type="match status" value="1"/>
</dbReference>
<evidence type="ECO:0000256" key="4">
    <source>
        <dbReference type="RuleBase" id="RU049442"/>
    </source>
</evidence>
<evidence type="ECO:0000256" key="1">
    <source>
        <dbReference type="ARBA" id="ARBA00004613"/>
    </source>
</evidence>
<dbReference type="InterPro" id="IPR008996">
    <property type="entry name" value="IL1/FGF"/>
</dbReference>
<reference evidence="5" key="5">
    <citation type="submission" date="2025-09" db="UniProtKB">
        <authorList>
            <consortium name="Ensembl"/>
        </authorList>
    </citation>
    <scope>IDENTIFICATION</scope>
</reference>
<evidence type="ECO:0000256" key="3">
    <source>
        <dbReference type="ARBA" id="ARBA00022525"/>
    </source>
</evidence>
<reference evidence="5" key="3">
    <citation type="submission" date="2020-05" db="EMBL/GenBank/DDBJ databases">
        <title>Electrophorus electricus (electric eel) genome, fEleEle1, primary haplotype.</title>
        <authorList>
            <person name="Myers G."/>
            <person name="Meyer A."/>
            <person name="Fedrigo O."/>
            <person name="Formenti G."/>
            <person name="Rhie A."/>
            <person name="Tracey A."/>
            <person name="Sims Y."/>
            <person name="Jarvis E.D."/>
        </authorList>
    </citation>
    <scope>NUCLEOTIDE SEQUENCE [LARGE SCALE GENOMIC DNA]</scope>
</reference>
<accession>A0A4W4EIN8</accession>
<proteinExistence type="inferred from homology"/>